<feature type="transmembrane region" description="Helical" evidence="1">
    <location>
        <begin position="206"/>
        <end position="225"/>
    </location>
</feature>
<dbReference type="RefSeq" id="WP_207704080.1">
    <property type="nucleotide sequence ID" value="NZ_JAFREL020000004.1"/>
</dbReference>
<feature type="transmembrane region" description="Helical" evidence="1">
    <location>
        <begin position="418"/>
        <end position="438"/>
    </location>
</feature>
<feature type="transmembrane region" description="Helical" evidence="1">
    <location>
        <begin position="485"/>
        <end position="502"/>
    </location>
</feature>
<feature type="transmembrane region" description="Helical" evidence="1">
    <location>
        <begin position="145"/>
        <end position="167"/>
    </location>
</feature>
<feature type="transmembrane region" description="Helical" evidence="1">
    <location>
        <begin position="173"/>
        <end position="194"/>
    </location>
</feature>
<feature type="transmembrane region" description="Helical" evidence="1">
    <location>
        <begin position="331"/>
        <end position="354"/>
    </location>
</feature>
<feature type="transmembrane region" description="Helical" evidence="1">
    <location>
        <begin position="508"/>
        <end position="531"/>
    </location>
</feature>
<keyword evidence="1" id="KW-0472">Membrane</keyword>
<evidence type="ECO:0000256" key="1">
    <source>
        <dbReference type="SAM" id="Phobius"/>
    </source>
</evidence>
<accession>A0ABV0ETY8</accession>
<feature type="transmembrane region" description="Helical" evidence="1">
    <location>
        <begin position="237"/>
        <end position="257"/>
    </location>
</feature>
<reference evidence="2 3" key="2">
    <citation type="submission" date="2024-02" db="EMBL/GenBank/DDBJ databases">
        <title>The Genome Sequence of Enterococcus sp. DIV0159.</title>
        <authorList>
            <person name="Earl A."/>
            <person name="Manson A."/>
            <person name="Gilmore M."/>
            <person name="Sanders J."/>
            <person name="Shea T."/>
            <person name="Howe W."/>
            <person name="Livny J."/>
            <person name="Cuomo C."/>
            <person name="Neafsey D."/>
            <person name="Birren B."/>
        </authorList>
    </citation>
    <scope>NUCLEOTIDE SEQUENCE [LARGE SCALE GENOMIC DNA]</scope>
    <source>
        <strain evidence="2 3">665A</strain>
    </source>
</reference>
<keyword evidence="1" id="KW-1133">Transmembrane helix</keyword>
<feature type="transmembrane region" description="Helical" evidence="1">
    <location>
        <begin position="104"/>
        <end position="124"/>
    </location>
</feature>
<keyword evidence="3" id="KW-1185">Reference proteome</keyword>
<comment type="caution">
    <text evidence="2">The sequence shown here is derived from an EMBL/GenBank/DDBJ whole genome shotgun (WGS) entry which is preliminary data.</text>
</comment>
<reference evidence="2 3" key="1">
    <citation type="submission" date="2021-03" db="EMBL/GenBank/DDBJ databases">
        <authorList>
            <person name="Gilmore M.S."/>
            <person name="Schwartzman J."/>
            <person name="Van Tyne D."/>
            <person name="Martin M."/>
            <person name="Earl A.M."/>
            <person name="Manson A.L."/>
            <person name="Straub T."/>
            <person name="Salamzade R."/>
            <person name="Saavedra J."/>
            <person name="Lebreton F."/>
            <person name="Prichula J."/>
            <person name="Schaufler K."/>
            <person name="Gaca A."/>
            <person name="Sgardioli B."/>
            <person name="Wagenaar J."/>
            <person name="Strong T."/>
        </authorList>
    </citation>
    <scope>NUCLEOTIDE SEQUENCE [LARGE SCALE GENOMIC DNA]</scope>
    <source>
        <strain evidence="2 3">665A</strain>
    </source>
</reference>
<keyword evidence="1" id="KW-0812">Transmembrane</keyword>
<feature type="transmembrane region" description="Helical" evidence="1">
    <location>
        <begin position="444"/>
        <end position="473"/>
    </location>
</feature>
<sequence length="542" mass="62395">MIEVIRISWIFSVVKTTQKVNGLLYYLRKLPLIGKKIPVTVYNSYELKKILTVLIFIWKALMTLGAKFLWLGLSYVLSFFAIRFFSGGPFVLIPLDQTIVKQGLLFWIGWLGIMSIFNGIWYSMDNNEVNFLDQFSLPRQRFVRGRLMLLNIVETVKYWPAFFIYGLLLRNPLRVIIVGSLSYLAISLFFYWLGRKTYTLTLSQRRGITWTIFFAVILLVAADFWLDPTAKVMSGLLHPVCWLPLLILTILCGYKLLYFDDEGGYLIWQVERLRNLDAAAPSAKNSQYLGQGLSMQKKLELEADSNETLSGSQYLNDLLFKRYHRILQRNLFIRLAVIGATWLLVIAGSLFGVLKDAKEAELIGLLPLLFFTMYLASFGKTIVQMVFVNCDVAMLYYPFYREASTILSGFFYRFRKTLFYNGSIILGILLLFITFTLLNPGILSLQFFMVLVLLLFSLAVLFSFHELFIYYVLQPFTSEMEVTNPLYKIISGIFYGIAYLNLQLNVTGLSYALLVSGLSLVYIAIGLVILWKKAPQTFRIKE</sequence>
<proteinExistence type="predicted"/>
<dbReference type="Proteomes" id="UP000664357">
    <property type="component" value="Unassembled WGS sequence"/>
</dbReference>
<dbReference type="EMBL" id="JAFREL020000004">
    <property type="protein sequence ID" value="MEO1772112.1"/>
    <property type="molecule type" value="Genomic_DNA"/>
</dbReference>
<feature type="transmembrane region" description="Helical" evidence="1">
    <location>
        <begin position="374"/>
        <end position="397"/>
    </location>
</feature>
<feature type="transmembrane region" description="Helical" evidence="1">
    <location>
        <begin position="68"/>
        <end position="92"/>
    </location>
</feature>
<protein>
    <recommendedName>
        <fullName evidence="4">ABC transporter permease</fullName>
    </recommendedName>
</protein>
<evidence type="ECO:0008006" key="4">
    <source>
        <dbReference type="Google" id="ProtNLM"/>
    </source>
</evidence>
<gene>
    <name evidence="2" type="ORF">JZO67_004094</name>
</gene>
<evidence type="ECO:0000313" key="3">
    <source>
        <dbReference type="Proteomes" id="UP000664357"/>
    </source>
</evidence>
<name>A0ABV0ETY8_9ENTE</name>
<evidence type="ECO:0000313" key="2">
    <source>
        <dbReference type="EMBL" id="MEO1772112.1"/>
    </source>
</evidence>
<organism evidence="2 3">
    <name type="scientific">Candidatus Enterococcus ferrettii</name>
    <dbReference type="NCBI Taxonomy" id="2815324"/>
    <lineage>
        <taxon>Bacteria</taxon>
        <taxon>Bacillati</taxon>
        <taxon>Bacillota</taxon>
        <taxon>Bacilli</taxon>
        <taxon>Lactobacillales</taxon>
        <taxon>Enterococcaceae</taxon>
        <taxon>Enterococcus</taxon>
    </lineage>
</organism>